<protein>
    <submittedName>
        <fullName evidence="1">Uncharacterized protein</fullName>
    </submittedName>
</protein>
<name>A0A8X6PKP1_NEPPI</name>
<reference evidence="1" key="1">
    <citation type="submission" date="2020-08" db="EMBL/GenBank/DDBJ databases">
        <title>Multicomponent nature underlies the extraordinary mechanical properties of spider dragline silk.</title>
        <authorList>
            <person name="Kono N."/>
            <person name="Nakamura H."/>
            <person name="Mori M."/>
            <person name="Yoshida Y."/>
            <person name="Ohtoshi R."/>
            <person name="Malay A.D."/>
            <person name="Moran D.A.P."/>
            <person name="Tomita M."/>
            <person name="Numata K."/>
            <person name="Arakawa K."/>
        </authorList>
    </citation>
    <scope>NUCLEOTIDE SEQUENCE</scope>
</reference>
<dbReference type="Proteomes" id="UP000887013">
    <property type="component" value="Unassembled WGS sequence"/>
</dbReference>
<comment type="caution">
    <text evidence="1">The sequence shown here is derived from an EMBL/GenBank/DDBJ whole genome shotgun (WGS) entry which is preliminary data.</text>
</comment>
<evidence type="ECO:0000313" key="1">
    <source>
        <dbReference type="EMBL" id="GFT71564.1"/>
    </source>
</evidence>
<dbReference type="EMBL" id="BMAW01070052">
    <property type="protein sequence ID" value="GFT71564.1"/>
    <property type="molecule type" value="Genomic_DNA"/>
</dbReference>
<gene>
    <name evidence="1" type="ORF">NPIL_637851</name>
</gene>
<evidence type="ECO:0000313" key="2">
    <source>
        <dbReference type="Proteomes" id="UP000887013"/>
    </source>
</evidence>
<sequence length="116" mass="13006">MCNVSRVFSEFWAAGGHSMEPRPTILVWLESSPQPASWEGSHKSIGPKGANLLIRDQGCGPPVVLLGGVRTLMMYSVKELFSTHSLRDHSNPLLCYKSRCKHVSVFQYKPYMVLNK</sequence>
<dbReference type="AlphaFoldDB" id="A0A8X6PKP1"/>
<organism evidence="1 2">
    <name type="scientific">Nephila pilipes</name>
    <name type="common">Giant wood spider</name>
    <name type="synonym">Nephila maculata</name>
    <dbReference type="NCBI Taxonomy" id="299642"/>
    <lineage>
        <taxon>Eukaryota</taxon>
        <taxon>Metazoa</taxon>
        <taxon>Ecdysozoa</taxon>
        <taxon>Arthropoda</taxon>
        <taxon>Chelicerata</taxon>
        <taxon>Arachnida</taxon>
        <taxon>Araneae</taxon>
        <taxon>Araneomorphae</taxon>
        <taxon>Entelegynae</taxon>
        <taxon>Araneoidea</taxon>
        <taxon>Nephilidae</taxon>
        <taxon>Nephila</taxon>
    </lineage>
</organism>
<proteinExistence type="predicted"/>
<keyword evidence="2" id="KW-1185">Reference proteome</keyword>
<accession>A0A8X6PKP1</accession>